<evidence type="ECO:0000313" key="2">
    <source>
        <dbReference type="EMBL" id="GAA3810725.1"/>
    </source>
</evidence>
<name>A0ABP7I5P9_9ACTN</name>
<sequence length="65" mass="7554">MERYNRILAEEFLYTRTWTSETQRAHALAVWNIHYNYQRPHTALDGQPPAATLGLTVTNVMASYI</sequence>
<keyword evidence="3" id="KW-1185">Reference proteome</keyword>
<gene>
    <name evidence="2" type="ORF">GCM10022403_050670</name>
</gene>
<dbReference type="Proteomes" id="UP001501009">
    <property type="component" value="Unassembled WGS sequence"/>
</dbReference>
<feature type="domain" description="Integrase catalytic" evidence="1">
    <location>
        <begin position="1"/>
        <end position="49"/>
    </location>
</feature>
<dbReference type="EMBL" id="BAABDE010000020">
    <property type="protein sequence ID" value="GAA3810725.1"/>
    <property type="molecule type" value="Genomic_DNA"/>
</dbReference>
<evidence type="ECO:0000259" key="1">
    <source>
        <dbReference type="Pfam" id="PF13683"/>
    </source>
</evidence>
<protein>
    <recommendedName>
        <fullName evidence="1">Integrase catalytic domain-containing protein</fullName>
    </recommendedName>
</protein>
<comment type="caution">
    <text evidence="2">The sequence shown here is derived from an EMBL/GenBank/DDBJ whole genome shotgun (WGS) entry which is preliminary data.</text>
</comment>
<dbReference type="InterPro" id="IPR012337">
    <property type="entry name" value="RNaseH-like_sf"/>
</dbReference>
<dbReference type="SUPFAM" id="SSF53098">
    <property type="entry name" value="Ribonuclease H-like"/>
    <property type="match status" value="1"/>
</dbReference>
<proteinExistence type="predicted"/>
<organism evidence="2 3">
    <name type="scientific">Streptomyces coacervatus</name>
    <dbReference type="NCBI Taxonomy" id="647381"/>
    <lineage>
        <taxon>Bacteria</taxon>
        <taxon>Bacillati</taxon>
        <taxon>Actinomycetota</taxon>
        <taxon>Actinomycetes</taxon>
        <taxon>Kitasatosporales</taxon>
        <taxon>Streptomycetaceae</taxon>
        <taxon>Streptomyces</taxon>
    </lineage>
</organism>
<dbReference type="InterPro" id="IPR001584">
    <property type="entry name" value="Integrase_cat-core"/>
</dbReference>
<accession>A0ABP7I5P9</accession>
<evidence type="ECO:0000313" key="3">
    <source>
        <dbReference type="Proteomes" id="UP001501009"/>
    </source>
</evidence>
<reference evidence="3" key="1">
    <citation type="journal article" date="2019" name="Int. J. Syst. Evol. Microbiol.">
        <title>The Global Catalogue of Microorganisms (GCM) 10K type strain sequencing project: providing services to taxonomists for standard genome sequencing and annotation.</title>
        <authorList>
            <consortium name="The Broad Institute Genomics Platform"/>
            <consortium name="The Broad Institute Genome Sequencing Center for Infectious Disease"/>
            <person name="Wu L."/>
            <person name="Ma J."/>
        </authorList>
    </citation>
    <scope>NUCLEOTIDE SEQUENCE [LARGE SCALE GENOMIC DNA]</scope>
    <source>
        <strain evidence="3">JCM 17138</strain>
    </source>
</reference>
<dbReference type="Pfam" id="PF13683">
    <property type="entry name" value="rve_3"/>
    <property type="match status" value="1"/>
</dbReference>